<dbReference type="GO" id="GO:0043161">
    <property type="term" value="P:proteasome-mediated ubiquitin-dependent protein catabolic process"/>
    <property type="evidence" value="ECO:0007669"/>
    <property type="project" value="TreeGrafter"/>
</dbReference>
<feature type="compositionally biased region" description="Polar residues" evidence="2">
    <location>
        <begin position="298"/>
        <end position="308"/>
    </location>
</feature>
<comment type="caution">
    <text evidence="3">The sequence shown here is derived from an EMBL/GenBank/DDBJ whole genome shotgun (WGS) entry which is preliminary data.</text>
</comment>
<dbReference type="GO" id="GO:0034657">
    <property type="term" value="C:GID complex"/>
    <property type="evidence" value="ECO:0007669"/>
    <property type="project" value="TreeGrafter"/>
</dbReference>
<dbReference type="STRING" id="1182545.A0A072PFP5"/>
<evidence type="ECO:0008006" key="5">
    <source>
        <dbReference type="Google" id="ProtNLM"/>
    </source>
</evidence>
<dbReference type="Pfam" id="PF09783">
    <property type="entry name" value="Vac_ImportDeg"/>
    <property type="match status" value="1"/>
</dbReference>
<evidence type="ECO:0000256" key="2">
    <source>
        <dbReference type="SAM" id="MobiDB-lite"/>
    </source>
</evidence>
<feature type="region of interest" description="Disordered" evidence="2">
    <location>
        <begin position="1"/>
        <end position="34"/>
    </location>
</feature>
<evidence type="ECO:0000313" key="3">
    <source>
        <dbReference type="EMBL" id="KEF58587.1"/>
    </source>
</evidence>
<dbReference type="GO" id="GO:0007039">
    <property type="term" value="P:protein catabolic process in the vacuole"/>
    <property type="evidence" value="ECO:0007669"/>
    <property type="project" value="TreeGrafter"/>
</dbReference>
<name>A0A072PFP5_9EURO</name>
<dbReference type="AlphaFoldDB" id="A0A072PFP5"/>
<dbReference type="VEuPathDB" id="FungiDB:A1O9_06513"/>
<dbReference type="HOGENOM" id="CLU_365239_0_0_1"/>
<feature type="region of interest" description="Disordered" evidence="2">
    <location>
        <begin position="298"/>
        <end position="317"/>
    </location>
</feature>
<dbReference type="PANTHER" id="PTHR14534">
    <property type="entry name" value="VACUOLAR IMPORT AND DEGRADATION PROTEIN 24"/>
    <property type="match status" value="1"/>
</dbReference>
<feature type="compositionally biased region" description="Basic and acidic residues" evidence="2">
    <location>
        <begin position="442"/>
        <end position="453"/>
    </location>
</feature>
<proteinExistence type="inferred from homology"/>
<feature type="region of interest" description="Disordered" evidence="2">
    <location>
        <begin position="442"/>
        <end position="483"/>
    </location>
</feature>
<feature type="compositionally biased region" description="Polar residues" evidence="2">
    <location>
        <begin position="1"/>
        <end position="10"/>
    </location>
</feature>
<dbReference type="PANTHER" id="PTHR14534:SF3">
    <property type="entry name" value="GID COMPLEX SUBUNIT 4 HOMOLOG"/>
    <property type="match status" value="1"/>
</dbReference>
<dbReference type="EMBL" id="AMGV01000004">
    <property type="protein sequence ID" value="KEF58587.1"/>
    <property type="molecule type" value="Genomic_DNA"/>
</dbReference>
<protein>
    <recommendedName>
        <fullName evidence="5">Post-SET domain-containing protein</fullName>
    </recommendedName>
</protein>
<dbReference type="GO" id="GO:0005773">
    <property type="term" value="C:vacuole"/>
    <property type="evidence" value="ECO:0007669"/>
    <property type="project" value="GOC"/>
</dbReference>
<evidence type="ECO:0000313" key="4">
    <source>
        <dbReference type="Proteomes" id="UP000027920"/>
    </source>
</evidence>
<dbReference type="InterPro" id="IPR018618">
    <property type="entry name" value="GID4/10-like"/>
</dbReference>
<gene>
    <name evidence="3" type="ORF">A1O9_06513</name>
</gene>
<dbReference type="OrthoDB" id="62at2759"/>
<comment type="similarity">
    <text evidence="1">Belongs to the GID4/VID24 family.</text>
</comment>
<organism evidence="3 4">
    <name type="scientific">Exophiala aquamarina CBS 119918</name>
    <dbReference type="NCBI Taxonomy" id="1182545"/>
    <lineage>
        <taxon>Eukaryota</taxon>
        <taxon>Fungi</taxon>
        <taxon>Dikarya</taxon>
        <taxon>Ascomycota</taxon>
        <taxon>Pezizomycotina</taxon>
        <taxon>Eurotiomycetes</taxon>
        <taxon>Chaetothyriomycetidae</taxon>
        <taxon>Chaetothyriales</taxon>
        <taxon>Herpotrichiellaceae</taxon>
        <taxon>Exophiala</taxon>
    </lineage>
</organism>
<keyword evidence="4" id="KW-1185">Reference proteome</keyword>
<dbReference type="Proteomes" id="UP000027920">
    <property type="component" value="Unassembled WGS sequence"/>
</dbReference>
<dbReference type="GO" id="GO:0006623">
    <property type="term" value="P:protein targeting to vacuole"/>
    <property type="evidence" value="ECO:0007669"/>
    <property type="project" value="TreeGrafter"/>
</dbReference>
<dbReference type="RefSeq" id="XP_013261177.1">
    <property type="nucleotide sequence ID" value="XM_013405723.1"/>
</dbReference>
<dbReference type="GO" id="GO:0045721">
    <property type="term" value="P:negative regulation of gluconeogenesis"/>
    <property type="evidence" value="ECO:0007669"/>
    <property type="project" value="TreeGrafter"/>
</dbReference>
<evidence type="ECO:0000256" key="1">
    <source>
        <dbReference type="ARBA" id="ARBA00061469"/>
    </source>
</evidence>
<sequence length="645" mass="72868">MDEQLPSNNHLSDESDDELDRSSTAAANVDPAARRDLLRLERALQDYRTARTALRAGRSSDYPPVPTASALRAYWHEEPVDSDGTTRPWLPPLTFSSSTGPHRDHAQRLQYARVYAQRERERERERRHHEMPPNLTTRRERQRDEAFARVRNLIRYLSQLRHTGVQGGLELARHLGLDSLYESEEANLPSDLPMHVNSLPIPQYSSWLQPGMVWHGLQSTDREPLRSVSFTGSSARRERQRDVLRRTLNRRREFLGLTSDSLLDDPSLLASDSLADPDRWLSDLRQSTDGRWAFWSGSNPSRHVSSQLPEPPTSDHWPVKVTIHSVDYRSMTLTGTMSASHIPDKSSSFHETVPEQPGIQTSMSSFFTGEIIDFRQQPLETELEGRNYNVGGLDVDARYWARLGPFREEINKVKNLRGKCRSAYNQDSRLWDAFRKAAAADNENKDLAPDLRHSTTTSNPVQSREPAETEPESNKEAEDDEIMSRSLGSAKWIEEKLGREWILMRWKERCFVTPISSSPSTSPRADNTRTILTTTSGPGVTVGGTNSITSTSWGLTISGFYYIALNRLTGEIDGLYYDPGSQPYQALKMVPEGASTKGLGTATDARPSEGTLNRSIQNGMNCGCGDPQCRDRPGIKKWFPSLEFR</sequence>
<dbReference type="GeneID" id="25281430"/>
<accession>A0A072PFP5</accession>
<reference evidence="3 4" key="1">
    <citation type="submission" date="2013-03" db="EMBL/GenBank/DDBJ databases">
        <title>The Genome Sequence of Exophiala aquamarina CBS 119918.</title>
        <authorList>
            <consortium name="The Broad Institute Genomics Platform"/>
            <person name="Cuomo C."/>
            <person name="de Hoog S."/>
            <person name="Gorbushina A."/>
            <person name="Walker B."/>
            <person name="Young S.K."/>
            <person name="Zeng Q."/>
            <person name="Gargeya S."/>
            <person name="Fitzgerald M."/>
            <person name="Haas B."/>
            <person name="Abouelleil A."/>
            <person name="Allen A.W."/>
            <person name="Alvarado L."/>
            <person name="Arachchi H.M."/>
            <person name="Berlin A.M."/>
            <person name="Chapman S.B."/>
            <person name="Gainer-Dewar J."/>
            <person name="Goldberg J."/>
            <person name="Griggs A."/>
            <person name="Gujja S."/>
            <person name="Hansen M."/>
            <person name="Howarth C."/>
            <person name="Imamovic A."/>
            <person name="Ireland A."/>
            <person name="Larimer J."/>
            <person name="McCowan C."/>
            <person name="Murphy C."/>
            <person name="Pearson M."/>
            <person name="Poon T.W."/>
            <person name="Priest M."/>
            <person name="Roberts A."/>
            <person name="Saif S."/>
            <person name="Shea T."/>
            <person name="Sisk P."/>
            <person name="Sykes S."/>
            <person name="Wortman J."/>
            <person name="Nusbaum C."/>
            <person name="Birren B."/>
        </authorList>
    </citation>
    <scope>NUCLEOTIDE SEQUENCE [LARGE SCALE GENOMIC DNA]</scope>
    <source>
        <strain evidence="3 4">CBS 119918</strain>
    </source>
</reference>